<dbReference type="PANTHER" id="PTHR30250:SF11">
    <property type="entry name" value="O-ANTIGEN TRANSPORTER-RELATED"/>
    <property type="match status" value="1"/>
</dbReference>
<evidence type="ECO:0000256" key="2">
    <source>
        <dbReference type="ARBA" id="ARBA00022475"/>
    </source>
</evidence>
<protein>
    <submittedName>
        <fullName evidence="7">O-antigen/teichoic acid export membrane protein</fullName>
    </submittedName>
</protein>
<feature type="transmembrane region" description="Helical" evidence="6">
    <location>
        <begin position="411"/>
        <end position="430"/>
    </location>
</feature>
<dbReference type="GO" id="GO:0005886">
    <property type="term" value="C:plasma membrane"/>
    <property type="evidence" value="ECO:0007669"/>
    <property type="project" value="UniProtKB-SubCell"/>
</dbReference>
<proteinExistence type="predicted"/>
<feature type="transmembrane region" description="Helical" evidence="6">
    <location>
        <begin position="138"/>
        <end position="157"/>
    </location>
</feature>
<dbReference type="RefSeq" id="WP_107826960.1">
    <property type="nucleotide sequence ID" value="NZ_CP160205.1"/>
</dbReference>
<keyword evidence="5 6" id="KW-0472">Membrane</keyword>
<dbReference type="InterPro" id="IPR002797">
    <property type="entry name" value="Polysacc_synth"/>
</dbReference>
<reference evidence="7 8" key="1">
    <citation type="submission" date="2018-04" db="EMBL/GenBank/DDBJ databases">
        <title>Genomic Encyclopedia of Archaeal and Bacterial Type Strains, Phase II (KMG-II): from individual species to whole genera.</title>
        <authorList>
            <person name="Goeker M."/>
        </authorList>
    </citation>
    <scope>NUCLEOTIDE SEQUENCE [LARGE SCALE GENOMIC DNA]</scope>
    <source>
        <strain evidence="7 8">DSM 26809</strain>
    </source>
</reference>
<dbReference type="EMBL" id="QAOQ01000001">
    <property type="protein sequence ID" value="PTR01584.1"/>
    <property type="molecule type" value="Genomic_DNA"/>
</dbReference>
<dbReference type="Proteomes" id="UP000244168">
    <property type="component" value="Unassembled WGS sequence"/>
</dbReference>
<dbReference type="CDD" id="cd13128">
    <property type="entry name" value="MATE_Wzx_like"/>
    <property type="match status" value="1"/>
</dbReference>
<accession>A0A2T5JGR6</accession>
<feature type="transmembrane region" description="Helical" evidence="6">
    <location>
        <begin position="208"/>
        <end position="232"/>
    </location>
</feature>
<keyword evidence="8" id="KW-1185">Reference proteome</keyword>
<keyword evidence="3 6" id="KW-0812">Transmembrane</keyword>
<evidence type="ECO:0000256" key="4">
    <source>
        <dbReference type="ARBA" id="ARBA00022989"/>
    </source>
</evidence>
<evidence type="ECO:0000313" key="8">
    <source>
        <dbReference type="Proteomes" id="UP000244168"/>
    </source>
</evidence>
<organism evidence="7 8">
    <name type="scientific">Mucilaginibacter yixingensis</name>
    <dbReference type="NCBI Taxonomy" id="1295612"/>
    <lineage>
        <taxon>Bacteria</taxon>
        <taxon>Pseudomonadati</taxon>
        <taxon>Bacteroidota</taxon>
        <taxon>Sphingobacteriia</taxon>
        <taxon>Sphingobacteriales</taxon>
        <taxon>Sphingobacteriaceae</taxon>
        <taxon>Mucilaginibacter</taxon>
    </lineage>
</organism>
<evidence type="ECO:0000256" key="5">
    <source>
        <dbReference type="ARBA" id="ARBA00023136"/>
    </source>
</evidence>
<dbReference type="InterPro" id="IPR050833">
    <property type="entry name" value="Poly_Biosynth_Transport"/>
</dbReference>
<dbReference type="PANTHER" id="PTHR30250">
    <property type="entry name" value="PST FAMILY PREDICTED COLANIC ACID TRANSPORTER"/>
    <property type="match status" value="1"/>
</dbReference>
<comment type="caution">
    <text evidence="7">The sequence shown here is derived from an EMBL/GenBank/DDBJ whole genome shotgun (WGS) entry which is preliminary data.</text>
</comment>
<evidence type="ECO:0000313" key="7">
    <source>
        <dbReference type="EMBL" id="PTR01584.1"/>
    </source>
</evidence>
<feature type="transmembrane region" description="Helical" evidence="6">
    <location>
        <begin position="169"/>
        <end position="188"/>
    </location>
</feature>
<feature type="transmembrane region" description="Helical" evidence="6">
    <location>
        <begin position="352"/>
        <end position="371"/>
    </location>
</feature>
<feature type="transmembrane region" description="Helical" evidence="6">
    <location>
        <begin position="111"/>
        <end position="131"/>
    </location>
</feature>
<dbReference type="Pfam" id="PF01943">
    <property type="entry name" value="Polysacc_synt"/>
    <property type="match status" value="1"/>
</dbReference>
<feature type="transmembrane region" description="Helical" evidence="6">
    <location>
        <begin position="285"/>
        <end position="309"/>
    </location>
</feature>
<gene>
    <name evidence="7" type="ORF">C8P68_101819</name>
</gene>
<evidence type="ECO:0000256" key="1">
    <source>
        <dbReference type="ARBA" id="ARBA00004651"/>
    </source>
</evidence>
<name>A0A2T5JGR6_9SPHI</name>
<sequence length="481" mass="53795">MLKKNLFFNILLSASQFLFPLISFPYVSRILGPSGIGTVNFIDSFTQYFILFAALGIPYYGVREIAKVKDDPSELDKIFSQILIIHVTSTILFSIIYLGAALIIPSLNEKLHLVLIGILIMFFNILSLEWFFQAIGNFSYITIRTIIIKSVSLLLLFLCFKKGASPTLYYLLTASVFVFNGISNLLFIKGKFKFIFNTKDIKKHFKPLVIILSSTLAISVYVLFDNVILGFMKDTTTVGIYSTAVRIVKIPLVFVGAISTIIIPQISKAYNEQQQEVLKSLIQKSYTFICVVSIPMCVGLYISSEFLIYTFAGKQFIDSIMVLKLLCPIVFIIGLSNLFGIQLLTPAGKEKYLLKAVIIGMICSFALNLLLIPSLSFIGSCIANIVAEIAVTLSAYIYAKKFFDFSMDFKTPLLSLIVALLFIPISFVIRELHLQYITKECLVIAINAIFYVMTLAIVSKNVFIKSVVGLTMKKLRLVAGE</sequence>
<feature type="transmembrane region" description="Helical" evidence="6">
    <location>
        <begin position="244"/>
        <end position="264"/>
    </location>
</feature>
<feature type="transmembrane region" description="Helical" evidence="6">
    <location>
        <begin position="442"/>
        <end position="464"/>
    </location>
</feature>
<feature type="transmembrane region" description="Helical" evidence="6">
    <location>
        <begin position="45"/>
        <end position="62"/>
    </location>
</feature>
<dbReference type="AlphaFoldDB" id="A0A2T5JGR6"/>
<feature type="transmembrane region" description="Helical" evidence="6">
    <location>
        <begin position="321"/>
        <end position="340"/>
    </location>
</feature>
<keyword evidence="2" id="KW-1003">Cell membrane</keyword>
<feature type="transmembrane region" description="Helical" evidence="6">
    <location>
        <begin position="377"/>
        <end position="399"/>
    </location>
</feature>
<feature type="transmembrane region" description="Helical" evidence="6">
    <location>
        <begin position="83"/>
        <end position="105"/>
    </location>
</feature>
<keyword evidence="4 6" id="KW-1133">Transmembrane helix</keyword>
<dbReference type="OrthoDB" id="9815702at2"/>
<evidence type="ECO:0000256" key="3">
    <source>
        <dbReference type="ARBA" id="ARBA00022692"/>
    </source>
</evidence>
<evidence type="ECO:0000256" key="6">
    <source>
        <dbReference type="SAM" id="Phobius"/>
    </source>
</evidence>
<comment type="subcellular location">
    <subcellularLocation>
        <location evidence="1">Cell membrane</location>
        <topology evidence="1">Multi-pass membrane protein</topology>
    </subcellularLocation>
</comment>